<name>A0A2X3JC27_9LIST</name>
<feature type="compositionally biased region" description="Low complexity" evidence="1">
    <location>
        <begin position="137"/>
        <end position="154"/>
    </location>
</feature>
<sequence length="154" mass="16946">MGDGPPGFRRNFTCSAVLRIHSGEKHISTTGLLPSLAGLSRPLHLHPSFVTPYRVSYNPKKQASWFGPLSVSARRYSGNRFFFLFLQYLDVSVPWVCLPYAMYSHKDTIRLKIVGSPHSEISGSTLTYSSPKHIGVSPRPSSAPSAKASTVRPS</sequence>
<dbReference type="Proteomes" id="UP000250257">
    <property type="component" value="Unassembled WGS sequence"/>
</dbReference>
<reference evidence="2 3" key="1">
    <citation type="submission" date="2018-06" db="EMBL/GenBank/DDBJ databases">
        <authorList>
            <consortium name="Pathogen Informatics"/>
            <person name="Doyle S."/>
        </authorList>
    </citation>
    <scope>NUCLEOTIDE SEQUENCE [LARGE SCALE GENOMIC DNA]</scope>
    <source>
        <strain evidence="2 3">NCTC13940</strain>
    </source>
</reference>
<dbReference type="AlphaFoldDB" id="A0A2X3JC27"/>
<gene>
    <name evidence="2" type="ORF">NCTC13940_02565</name>
</gene>
<dbReference type="EMBL" id="UAWT01000044">
    <property type="protein sequence ID" value="SQC71870.1"/>
    <property type="molecule type" value="Genomic_DNA"/>
</dbReference>
<accession>A0A2X3JC27</accession>
<evidence type="ECO:0000313" key="2">
    <source>
        <dbReference type="EMBL" id="SQC71870.1"/>
    </source>
</evidence>
<evidence type="ECO:0000313" key="3">
    <source>
        <dbReference type="Proteomes" id="UP000250257"/>
    </source>
</evidence>
<protein>
    <submittedName>
        <fullName evidence="2">Uncharacterized protein</fullName>
    </submittedName>
</protein>
<organism evidence="2 3">
    <name type="scientific">Listeria fleischmannii subsp. fleischmannii</name>
    <dbReference type="NCBI Taxonomy" id="1671902"/>
    <lineage>
        <taxon>Bacteria</taxon>
        <taxon>Bacillati</taxon>
        <taxon>Bacillota</taxon>
        <taxon>Bacilli</taxon>
        <taxon>Bacillales</taxon>
        <taxon>Listeriaceae</taxon>
        <taxon>Listeria</taxon>
    </lineage>
</organism>
<evidence type="ECO:0000256" key="1">
    <source>
        <dbReference type="SAM" id="MobiDB-lite"/>
    </source>
</evidence>
<proteinExistence type="predicted"/>
<feature type="region of interest" description="Disordered" evidence="1">
    <location>
        <begin position="124"/>
        <end position="154"/>
    </location>
</feature>